<keyword evidence="1" id="KW-0472">Membrane</keyword>
<keyword evidence="1" id="KW-1133">Transmembrane helix</keyword>
<comment type="caution">
    <text evidence="2">The sequence shown here is derived from an EMBL/GenBank/DDBJ whole genome shotgun (WGS) entry which is preliminary data.</text>
</comment>
<evidence type="ECO:0000313" key="2">
    <source>
        <dbReference type="EMBL" id="MDR7088701.1"/>
    </source>
</evidence>
<keyword evidence="3" id="KW-1185">Reference proteome</keyword>
<keyword evidence="1" id="KW-0812">Transmembrane</keyword>
<gene>
    <name evidence="2" type="ORF">J2X05_000704</name>
</gene>
<dbReference type="Proteomes" id="UP001253595">
    <property type="component" value="Unassembled WGS sequence"/>
</dbReference>
<feature type="transmembrane region" description="Helical" evidence="1">
    <location>
        <begin position="12"/>
        <end position="36"/>
    </location>
</feature>
<accession>A0ABU1UU43</accession>
<evidence type="ECO:0008006" key="4">
    <source>
        <dbReference type="Google" id="ProtNLM"/>
    </source>
</evidence>
<dbReference type="RefSeq" id="WP_310068664.1">
    <property type="nucleotide sequence ID" value="NZ_JAVDVX010000001.1"/>
</dbReference>
<protein>
    <recommendedName>
        <fullName evidence="4">Type II secretion system protein GspC N-terminal domain-containing protein</fullName>
    </recommendedName>
</protein>
<evidence type="ECO:0000313" key="3">
    <source>
        <dbReference type="Proteomes" id="UP001253595"/>
    </source>
</evidence>
<dbReference type="EMBL" id="JAVDVX010000001">
    <property type="protein sequence ID" value="MDR7088701.1"/>
    <property type="molecule type" value="Genomic_DNA"/>
</dbReference>
<sequence length="169" mass="18411">MLFARLSIKERKLYSLIAAVLVVAFVLGALVGVMSFGGKGNERADNWQASSLAVVEDTLAQYTLISDTSRWYQDPVQARTKGKEEKQKLLEGDPASFTLVGIVEKNGKREALFASVAGTSTQLTRNIKSLVEGDVLVGGWVIKIISANQVEVQQGEEARTMKMYQSGAK</sequence>
<reference evidence="2 3" key="1">
    <citation type="submission" date="2023-07" db="EMBL/GenBank/DDBJ databases">
        <title>Sorghum-associated microbial communities from plants grown in Nebraska, USA.</title>
        <authorList>
            <person name="Schachtman D."/>
        </authorList>
    </citation>
    <scope>NUCLEOTIDE SEQUENCE [LARGE SCALE GENOMIC DNA]</scope>
    <source>
        <strain evidence="2 3">BE190</strain>
    </source>
</reference>
<organism evidence="2 3">
    <name type="scientific">Cellvibrio fibrivorans</name>
    <dbReference type="NCBI Taxonomy" id="126350"/>
    <lineage>
        <taxon>Bacteria</taxon>
        <taxon>Pseudomonadati</taxon>
        <taxon>Pseudomonadota</taxon>
        <taxon>Gammaproteobacteria</taxon>
        <taxon>Cellvibrionales</taxon>
        <taxon>Cellvibrionaceae</taxon>
        <taxon>Cellvibrio</taxon>
    </lineage>
</organism>
<evidence type="ECO:0000256" key="1">
    <source>
        <dbReference type="SAM" id="Phobius"/>
    </source>
</evidence>
<proteinExistence type="predicted"/>
<name>A0ABU1UU43_9GAMM</name>